<dbReference type="Pfam" id="PF05159">
    <property type="entry name" value="Capsule_synth"/>
    <property type="match status" value="1"/>
</dbReference>
<reference evidence="1 2" key="1">
    <citation type="journal article" date="2012" name="J. Bacteriol.">
        <title>Draft Genome Sequence of an Ammonia-Oxidizing Archaeon, "Candidatus Nitrosopumilus koreensis" AR1, from Marine Sediment.</title>
        <authorList>
            <person name="Park S.J."/>
            <person name="Kim J.G."/>
            <person name="Jung M.Y."/>
            <person name="Kim S.J."/>
            <person name="Cha I.T."/>
            <person name="Kwon K."/>
            <person name="Lee J.H."/>
            <person name="Rhee S.K."/>
        </authorList>
    </citation>
    <scope>NUCLEOTIDE SEQUENCE [LARGE SCALE GENOMIC DNA]</scope>
    <source>
        <strain evidence="1 2">AR1</strain>
    </source>
</reference>
<dbReference type="Proteomes" id="UP000006101">
    <property type="component" value="Chromosome"/>
</dbReference>
<evidence type="ECO:0000313" key="1">
    <source>
        <dbReference type="EMBL" id="AFS80016.1"/>
    </source>
</evidence>
<protein>
    <recommendedName>
        <fullName evidence="3">Capsule polysaccharide biosynthesis protein</fullName>
    </recommendedName>
</protein>
<dbReference type="PATRIC" id="fig|1229908.8.peg.98"/>
<dbReference type="SUPFAM" id="SSF53756">
    <property type="entry name" value="UDP-Glycosyltransferase/glycogen phosphorylase"/>
    <property type="match status" value="1"/>
</dbReference>
<organism evidence="1 2">
    <name type="scientific">Candidatus Nitrosopumilus koreensis AR1</name>
    <dbReference type="NCBI Taxonomy" id="1229908"/>
    <lineage>
        <taxon>Archaea</taxon>
        <taxon>Nitrososphaerota</taxon>
        <taxon>Nitrososphaeria</taxon>
        <taxon>Nitrosopumilales</taxon>
        <taxon>Nitrosopumilaceae</taxon>
        <taxon>Nitrosopumilus</taxon>
    </lineage>
</organism>
<keyword evidence="2" id="KW-1185">Reference proteome</keyword>
<dbReference type="GO" id="GO:0000271">
    <property type="term" value="P:polysaccharide biosynthetic process"/>
    <property type="evidence" value="ECO:0007669"/>
    <property type="project" value="InterPro"/>
</dbReference>
<dbReference type="KEGG" id="nkr:NKOR_00470"/>
<evidence type="ECO:0008006" key="3">
    <source>
        <dbReference type="Google" id="ProtNLM"/>
    </source>
</evidence>
<evidence type="ECO:0000313" key="2">
    <source>
        <dbReference type="Proteomes" id="UP000006101"/>
    </source>
</evidence>
<dbReference type="AlphaFoldDB" id="K0B6A3"/>
<dbReference type="EMBL" id="CP003842">
    <property type="protein sequence ID" value="AFS80016.1"/>
    <property type="molecule type" value="Genomic_DNA"/>
</dbReference>
<dbReference type="HOGENOM" id="CLU_542507_0_0_2"/>
<proteinExistence type="predicted"/>
<dbReference type="InterPro" id="IPR007833">
    <property type="entry name" value="Capsule_polysaccharide_synth"/>
</dbReference>
<gene>
    <name evidence="1" type="ORF">NKOR_00470</name>
</gene>
<sequence length="508" mass="60574">MINMDSKDSILFWIDSVWSQFAFAKFLQEKHDADFYAISDLSIKNTNFLNKQKIVTFKKIWHIRDNQELKSGNLIDLNYLKTIEEKFGINIWSIVYADRYFYKYNLYHNFSRNEILQLVQAECKLYEQIIDEIKPSFLIIYPFNDFRQELLYKMCKRKGTRIMTLSYTRINYKFMLSEITDKTDQKFIFDSTDDDVPAKSFEELNEYFKKYPKIVKQYVKNKNPFKEKLKIGFSFFLKTYNSEYKKLYRNIGRTRFNIFKNEINIIYNSYLVKNFFKKNSLTKISFKENFIYFPIHFEPERSITDPALYYTNQIELITHIAKSLPVDYCLCVKEHPAQSLTGWKNLDFYKQIHKLPNVKLLHPAFSQEDILQKCSLVITIVGSTGMEALLYQKPVITFGDTIYSEISSVNKVTDITTLPELIQNSLKQKVNLKELNAFVQFIDQNSFDYEFLEIQKFIEDTIFEGGFLDSEITHDKLNLLFKTHKSSFELVANEYVKKIEYFHDLNKK</sequence>
<accession>K0B6A3</accession>
<name>K0B6A3_9ARCH</name>
<dbReference type="STRING" id="1229908.NKOR_00470"/>
<dbReference type="GO" id="GO:0015774">
    <property type="term" value="P:polysaccharide transport"/>
    <property type="evidence" value="ECO:0007669"/>
    <property type="project" value="InterPro"/>
</dbReference>